<proteinExistence type="predicted"/>
<comment type="caution">
    <text evidence="1">The sequence shown here is derived from an EMBL/GenBank/DDBJ whole genome shotgun (WGS) entry which is preliminary data.</text>
</comment>
<evidence type="ECO:0000313" key="1">
    <source>
        <dbReference type="EMBL" id="RDU22758.1"/>
    </source>
</evidence>
<reference evidence="1 2" key="1">
    <citation type="submission" date="2018-07" db="EMBL/GenBank/DDBJ databases">
        <title>Anaerosacharophilus polymeroproducens gen. nov. sp. nov., an anaerobic bacterium isolated from salt field.</title>
        <authorList>
            <person name="Kim W."/>
            <person name="Yang S.-H."/>
            <person name="Oh J."/>
            <person name="Lee J.-H."/>
            <person name="Kwon K.K."/>
        </authorList>
    </citation>
    <scope>NUCLEOTIDE SEQUENCE [LARGE SCALE GENOMIC DNA]</scope>
    <source>
        <strain evidence="1 2">MCWD5</strain>
    </source>
</reference>
<gene>
    <name evidence="1" type="ORF">DWV06_13395</name>
</gene>
<accession>A0A371AT63</accession>
<organism evidence="1 2">
    <name type="scientific">Anaerosacchariphilus polymeriproducens</name>
    <dbReference type="NCBI Taxonomy" id="1812858"/>
    <lineage>
        <taxon>Bacteria</taxon>
        <taxon>Bacillati</taxon>
        <taxon>Bacillota</taxon>
        <taxon>Clostridia</taxon>
        <taxon>Lachnospirales</taxon>
        <taxon>Lachnospiraceae</taxon>
        <taxon>Anaerosacchariphilus</taxon>
    </lineage>
</organism>
<dbReference type="AlphaFoldDB" id="A0A371AT63"/>
<dbReference type="Proteomes" id="UP000255036">
    <property type="component" value="Unassembled WGS sequence"/>
</dbReference>
<evidence type="ECO:0000313" key="2">
    <source>
        <dbReference type="Proteomes" id="UP000255036"/>
    </source>
</evidence>
<keyword evidence="2" id="KW-1185">Reference proteome</keyword>
<name>A0A371AT63_9FIRM</name>
<dbReference type="OrthoDB" id="2067887at2"/>
<protein>
    <recommendedName>
        <fullName evidence="3">Phage protein</fullName>
    </recommendedName>
</protein>
<sequence>MKDVMKYIEAEGVKYPMAFNINVVEVMQEKFGTIQKWSNALEAKEPRMKDIKFTFTECINEGIDIENEKNGENRPFVTEKQVGRILGALTDDANGVIRDLVIESNDNGKEKN</sequence>
<dbReference type="EMBL" id="QRCT01000048">
    <property type="protein sequence ID" value="RDU22758.1"/>
    <property type="molecule type" value="Genomic_DNA"/>
</dbReference>
<dbReference type="RefSeq" id="WP_115482692.1">
    <property type="nucleotide sequence ID" value="NZ_QRCT01000048.1"/>
</dbReference>
<evidence type="ECO:0008006" key="3">
    <source>
        <dbReference type="Google" id="ProtNLM"/>
    </source>
</evidence>